<evidence type="ECO:0000256" key="3">
    <source>
        <dbReference type="ARBA" id="ARBA00012438"/>
    </source>
</evidence>
<dbReference type="InterPro" id="IPR003660">
    <property type="entry name" value="HAMP_dom"/>
</dbReference>
<sequence length="605" mass="66938">MTAEADRSWPETESQGRLQRWRAAFVSKSRKGWRWLRSLPLLRYGFPSLTRRIVVLNLIGLAILVSGILYLNQFRAGLIDARVQSLLTQGEIIAGALAASAGIDTDQVQLDPERLLELESGQASSLDDEALSGPLEFTIDPEQAAPILRRLVKPTGSRARIYNRDGALILDSDMFYSRGQVLRYDLPPPSAEEPDALTSFWRAVKTRLRSYDLPVYEEIGGDNGKAYPEVAAALGGTPVPIVRVNDKGELVVSVAVPVQRMRAVLGVLLLSTRGGDIDNIVAAERWGIVRVSLFAAAVTVILSIILANTIAGPVQRLAAAAERVRHSVKARAQIPDFTSRRDEIGHLSGTLRDMTNALYKRIDAIENFAADVAHELKNPLTSLRSAVETLPLAKTPEEQERLQEIIQHDVLRLDRLISDISDASRLDAELAREDLVDVDMAELLRTTVSLFNDIHRDDVPEVVLNITYSPGKAPYVVEGHDSRLSQVIVNLLENAISFSPPGGQVRVFAKRQDKMIEIGIEDEGPGIPEENLERVFERFYTDRPEQYFGQNSGLGLNISRQIIQAHGGKIWAENRPLNWRDEADPKSERTSGGARFVIQLPAANV</sequence>
<dbReference type="SMART" id="SM00388">
    <property type="entry name" value="HisKA"/>
    <property type="match status" value="1"/>
</dbReference>
<dbReference type="Pfam" id="PF00512">
    <property type="entry name" value="HisKA"/>
    <property type="match status" value="1"/>
</dbReference>
<dbReference type="InterPro" id="IPR003594">
    <property type="entry name" value="HATPase_dom"/>
</dbReference>
<evidence type="ECO:0000313" key="15">
    <source>
        <dbReference type="Proteomes" id="UP001597102"/>
    </source>
</evidence>
<keyword evidence="4" id="KW-0597">Phosphoprotein</keyword>
<evidence type="ECO:0000259" key="13">
    <source>
        <dbReference type="PROSITE" id="PS50885"/>
    </source>
</evidence>
<dbReference type="InterPro" id="IPR025919">
    <property type="entry name" value="Stimulus_sens_dom"/>
</dbReference>
<dbReference type="Pfam" id="PF13755">
    <property type="entry name" value="Sensor_TM1"/>
    <property type="match status" value="1"/>
</dbReference>
<dbReference type="SUPFAM" id="SSF47384">
    <property type="entry name" value="Homodimeric domain of signal transducing histidine kinase"/>
    <property type="match status" value="1"/>
</dbReference>
<evidence type="ECO:0000256" key="11">
    <source>
        <dbReference type="SAM" id="Phobius"/>
    </source>
</evidence>
<keyword evidence="9" id="KW-0902">Two-component regulatory system</keyword>
<dbReference type="Gene3D" id="1.10.287.130">
    <property type="match status" value="1"/>
</dbReference>
<dbReference type="SMART" id="SM00387">
    <property type="entry name" value="HATPase_c"/>
    <property type="match status" value="1"/>
</dbReference>
<evidence type="ECO:0000256" key="7">
    <source>
        <dbReference type="ARBA" id="ARBA00022777"/>
    </source>
</evidence>
<dbReference type="PRINTS" id="PR00344">
    <property type="entry name" value="BCTRLSENSOR"/>
</dbReference>
<dbReference type="PANTHER" id="PTHR45436">
    <property type="entry name" value="SENSOR HISTIDINE KINASE YKOH"/>
    <property type="match status" value="1"/>
</dbReference>
<dbReference type="CDD" id="cd06225">
    <property type="entry name" value="HAMP"/>
    <property type="match status" value="1"/>
</dbReference>
<dbReference type="Pfam" id="PF00672">
    <property type="entry name" value="HAMP"/>
    <property type="match status" value="1"/>
</dbReference>
<accession>A0ABW3J5X5</accession>
<dbReference type="Pfam" id="PF13756">
    <property type="entry name" value="Stimulus_sens_1"/>
    <property type="match status" value="1"/>
</dbReference>
<dbReference type="EMBL" id="JBHTJO010000001">
    <property type="protein sequence ID" value="MFD0985525.1"/>
    <property type="molecule type" value="Genomic_DNA"/>
</dbReference>
<keyword evidence="6 11" id="KW-0812">Transmembrane</keyword>
<dbReference type="InterPro" id="IPR003661">
    <property type="entry name" value="HisK_dim/P_dom"/>
</dbReference>
<comment type="subcellular location">
    <subcellularLocation>
        <location evidence="2">Membrane</location>
    </subcellularLocation>
</comment>
<dbReference type="InterPro" id="IPR025908">
    <property type="entry name" value="Sensor_TM1"/>
</dbReference>
<evidence type="ECO:0000256" key="9">
    <source>
        <dbReference type="ARBA" id="ARBA00023012"/>
    </source>
</evidence>
<proteinExistence type="predicted"/>
<evidence type="ECO:0000256" key="2">
    <source>
        <dbReference type="ARBA" id="ARBA00004370"/>
    </source>
</evidence>
<dbReference type="RefSeq" id="WP_379083973.1">
    <property type="nucleotide sequence ID" value="NZ_JBHTJO010000001.1"/>
</dbReference>
<feature type="transmembrane region" description="Helical" evidence="11">
    <location>
        <begin position="53"/>
        <end position="72"/>
    </location>
</feature>
<keyword evidence="8 11" id="KW-1133">Transmembrane helix</keyword>
<keyword evidence="7" id="KW-0418">Kinase</keyword>
<dbReference type="Gene3D" id="6.10.340.10">
    <property type="match status" value="1"/>
</dbReference>
<dbReference type="Proteomes" id="UP001597102">
    <property type="component" value="Unassembled WGS sequence"/>
</dbReference>
<keyword evidence="10 11" id="KW-0472">Membrane</keyword>
<dbReference type="SMART" id="SM00304">
    <property type="entry name" value="HAMP"/>
    <property type="match status" value="1"/>
</dbReference>
<comment type="catalytic activity">
    <reaction evidence="1">
        <text>ATP + protein L-histidine = ADP + protein N-phospho-L-histidine.</text>
        <dbReference type="EC" id="2.7.13.3"/>
    </reaction>
</comment>
<dbReference type="InterPro" id="IPR036890">
    <property type="entry name" value="HATPase_C_sf"/>
</dbReference>
<reference evidence="15" key="1">
    <citation type="journal article" date="2019" name="Int. J. Syst. Evol. Microbiol.">
        <title>The Global Catalogue of Microorganisms (GCM) 10K type strain sequencing project: providing services to taxonomists for standard genome sequencing and annotation.</title>
        <authorList>
            <consortium name="The Broad Institute Genomics Platform"/>
            <consortium name="The Broad Institute Genome Sequencing Center for Infectious Disease"/>
            <person name="Wu L."/>
            <person name="Ma J."/>
        </authorList>
    </citation>
    <scope>NUCLEOTIDE SEQUENCE [LARGE SCALE GENOMIC DNA]</scope>
    <source>
        <strain evidence="15">CCUG 61697</strain>
    </source>
</reference>
<dbReference type="InterPro" id="IPR036097">
    <property type="entry name" value="HisK_dim/P_sf"/>
</dbReference>
<dbReference type="PANTHER" id="PTHR45436:SF5">
    <property type="entry name" value="SENSOR HISTIDINE KINASE TRCS"/>
    <property type="match status" value="1"/>
</dbReference>
<keyword evidence="5" id="KW-0808">Transferase</keyword>
<feature type="domain" description="HAMP" evidence="13">
    <location>
        <begin position="308"/>
        <end position="363"/>
    </location>
</feature>
<evidence type="ECO:0000259" key="12">
    <source>
        <dbReference type="PROSITE" id="PS50109"/>
    </source>
</evidence>
<name>A0ABW3J5X5_9HYPH</name>
<feature type="domain" description="Histidine kinase" evidence="12">
    <location>
        <begin position="371"/>
        <end position="604"/>
    </location>
</feature>
<protein>
    <recommendedName>
        <fullName evidence="3">histidine kinase</fullName>
        <ecNumber evidence="3">2.7.13.3</ecNumber>
    </recommendedName>
</protein>
<dbReference type="Pfam" id="PF02518">
    <property type="entry name" value="HATPase_c"/>
    <property type="match status" value="1"/>
</dbReference>
<dbReference type="SUPFAM" id="SSF55874">
    <property type="entry name" value="ATPase domain of HSP90 chaperone/DNA topoisomerase II/histidine kinase"/>
    <property type="match status" value="1"/>
</dbReference>
<dbReference type="InterPro" id="IPR005467">
    <property type="entry name" value="His_kinase_dom"/>
</dbReference>
<dbReference type="InterPro" id="IPR004358">
    <property type="entry name" value="Sig_transdc_His_kin-like_C"/>
</dbReference>
<keyword evidence="15" id="KW-1185">Reference proteome</keyword>
<gene>
    <name evidence="14" type="ORF">ACFQ2F_00235</name>
</gene>
<dbReference type="InterPro" id="IPR050428">
    <property type="entry name" value="TCS_sensor_his_kinase"/>
</dbReference>
<evidence type="ECO:0000256" key="4">
    <source>
        <dbReference type="ARBA" id="ARBA00022553"/>
    </source>
</evidence>
<dbReference type="PROSITE" id="PS50109">
    <property type="entry name" value="HIS_KIN"/>
    <property type="match status" value="1"/>
</dbReference>
<evidence type="ECO:0000256" key="5">
    <source>
        <dbReference type="ARBA" id="ARBA00022679"/>
    </source>
</evidence>
<dbReference type="CDD" id="cd00082">
    <property type="entry name" value="HisKA"/>
    <property type="match status" value="1"/>
</dbReference>
<dbReference type="PROSITE" id="PS50885">
    <property type="entry name" value="HAMP"/>
    <property type="match status" value="1"/>
</dbReference>
<evidence type="ECO:0000256" key="8">
    <source>
        <dbReference type="ARBA" id="ARBA00022989"/>
    </source>
</evidence>
<organism evidence="14 15">
    <name type="scientific">Methyloligella solikamskensis</name>
    <dbReference type="NCBI Taxonomy" id="1177756"/>
    <lineage>
        <taxon>Bacteria</taxon>
        <taxon>Pseudomonadati</taxon>
        <taxon>Pseudomonadota</taxon>
        <taxon>Alphaproteobacteria</taxon>
        <taxon>Hyphomicrobiales</taxon>
        <taxon>Hyphomicrobiaceae</taxon>
        <taxon>Methyloligella</taxon>
    </lineage>
</organism>
<dbReference type="Gene3D" id="3.30.565.10">
    <property type="entry name" value="Histidine kinase-like ATPase, C-terminal domain"/>
    <property type="match status" value="1"/>
</dbReference>
<evidence type="ECO:0000313" key="14">
    <source>
        <dbReference type="EMBL" id="MFD0985525.1"/>
    </source>
</evidence>
<comment type="caution">
    <text evidence="14">The sequence shown here is derived from an EMBL/GenBank/DDBJ whole genome shotgun (WGS) entry which is preliminary data.</text>
</comment>
<evidence type="ECO:0000256" key="10">
    <source>
        <dbReference type="ARBA" id="ARBA00023136"/>
    </source>
</evidence>
<evidence type="ECO:0000256" key="1">
    <source>
        <dbReference type="ARBA" id="ARBA00000085"/>
    </source>
</evidence>
<evidence type="ECO:0000256" key="6">
    <source>
        <dbReference type="ARBA" id="ARBA00022692"/>
    </source>
</evidence>
<dbReference type="EC" id="2.7.13.3" evidence="3"/>